<evidence type="ECO:0000256" key="2">
    <source>
        <dbReference type="ARBA" id="ARBA00023157"/>
    </source>
</evidence>
<dbReference type="SUPFAM" id="SSF56436">
    <property type="entry name" value="C-type lectin-like"/>
    <property type="match status" value="1"/>
</dbReference>
<organism evidence="4 5">
    <name type="scientific">Engystomops pustulosus</name>
    <name type="common">Tungara frog</name>
    <name type="synonym">Physalaemus pustulosus</name>
    <dbReference type="NCBI Taxonomy" id="76066"/>
    <lineage>
        <taxon>Eukaryota</taxon>
        <taxon>Metazoa</taxon>
        <taxon>Chordata</taxon>
        <taxon>Craniata</taxon>
        <taxon>Vertebrata</taxon>
        <taxon>Euteleostomi</taxon>
        <taxon>Amphibia</taxon>
        <taxon>Batrachia</taxon>
        <taxon>Anura</taxon>
        <taxon>Neobatrachia</taxon>
        <taxon>Hyloidea</taxon>
        <taxon>Leptodactylidae</taxon>
        <taxon>Leiuperinae</taxon>
        <taxon>Engystomops</taxon>
    </lineage>
</organism>
<keyword evidence="2" id="KW-1015">Disulfide bond</keyword>
<dbReference type="PANTHER" id="PTHR46746:SF9">
    <property type="entry name" value="CD209 ANTIGEN-LIKE PROTEIN C-LIKE"/>
    <property type="match status" value="1"/>
</dbReference>
<keyword evidence="5" id="KW-1185">Reference proteome</keyword>
<name>A0AAV6YQ03_ENGPU</name>
<proteinExistence type="predicted"/>
<reference evidence="4" key="1">
    <citation type="thesis" date="2020" institute="ProQuest LLC" country="789 East Eisenhower Parkway, Ann Arbor, MI, USA">
        <title>Comparative Genomics and Chromosome Evolution.</title>
        <authorList>
            <person name="Mudd A.B."/>
        </authorList>
    </citation>
    <scope>NUCLEOTIDE SEQUENCE</scope>
    <source>
        <strain evidence="4">237g6f4</strain>
        <tissue evidence="4">Blood</tissue>
    </source>
</reference>
<dbReference type="GO" id="GO:0030246">
    <property type="term" value="F:carbohydrate binding"/>
    <property type="evidence" value="ECO:0007669"/>
    <property type="project" value="UniProtKB-KW"/>
</dbReference>
<dbReference type="PROSITE" id="PS50041">
    <property type="entry name" value="C_TYPE_LECTIN_2"/>
    <property type="match status" value="1"/>
</dbReference>
<keyword evidence="1" id="KW-0430">Lectin</keyword>
<dbReference type="PANTHER" id="PTHR46746">
    <property type="entry name" value="KILLER CELL LECTIN-LIKE RECEPTOR SUBFAMILY F MEMBER 2"/>
    <property type="match status" value="1"/>
</dbReference>
<dbReference type="Gene3D" id="3.10.100.10">
    <property type="entry name" value="Mannose-Binding Protein A, subunit A"/>
    <property type="match status" value="1"/>
</dbReference>
<dbReference type="InterPro" id="IPR016186">
    <property type="entry name" value="C-type_lectin-like/link_sf"/>
</dbReference>
<feature type="domain" description="C-type lectin" evidence="3">
    <location>
        <begin position="13"/>
        <end position="85"/>
    </location>
</feature>
<dbReference type="AlphaFoldDB" id="A0AAV6YQ03"/>
<evidence type="ECO:0000313" key="4">
    <source>
        <dbReference type="EMBL" id="KAG8537790.1"/>
    </source>
</evidence>
<dbReference type="EMBL" id="WNYA01026811">
    <property type="protein sequence ID" value="KAG8537790.1"/>
    <property type="molecule type" value="Genomic_DNA"/>
</dbReference>
<dbReference type="Pfam" id="PF00059">
    <property type="entry name" value="Lectin_C"/>
    <property type="match status" value="1"/>
</dbReference>
<evidence type="ECO:0000313" key="5">
    <source>
        <dbReference type="Proteomes" id="UP000824782"/>
    </source>
</evidence>
<dbReference type="Proteomes" id="UP000824782">
    <property type="component" value="Unassembled WGS sequence"/>
</dbReference>
<dbReference type="InterPro" id="IPR051379">
    <property type="entry name" value="C-type_Lectin_Receptor_IMM"/>
</dbReference>
<sequence length="85" mass="10038">EPCLLCPMNWILLKKKCYYMPDKMLSWQESQKFCSAQNSSLAMLKTGEEVELIDYNFRRWTTSSLWIGLSCSLKSNGRWLDNTLY</sequence>
<dbReference type="InterPro" id="IPR001304">
    <property type="entry name" value="C-type_lectin-like"/>
</dbReference>
<gene>
    <name evidence="4" type="ORF">GDO81_023840</name>
</gene>
<protein>
    <recommendedName>
        <fullName evidence="3">C-type lectin domain-containing protein</fullName>
    </recommendedName>
</protein>
<evidence type="ECO:0000256" key="1">
    <source>
        <dbReference type="ARBA" id="ARBA00022734"/>
    </source>
</evidence>
<comment type="caution">
    <text evidence="4">The sequence shown here is derived from an EMBL/GenBank/DDBJ whole genome shotgun (WGS) entry which is preliminary data.</text>
</comment>
<accession>A0AAV6YQ03</accession>
<evidence type="ECO:0000259" key="3">
    <source>
        <dbReference type="PROSITE" id="PS50041"/>
    </source>
</evidence>
<dbReference type="InterPro" id="IPR016187">
    <property type="entry name" value="CTDL_fold"/>
</dbReference>
<feature type="non-terminal residue" evidence="4">
    <location>
        <position position="1"/>
    </location>
</feature>